<feature type="domain" description="Ig-like" evidence="5">
    <location>
        <begin position="708"/>
        <end position="799"/>
    </location>
</feature>
<dbReference type="CDD" id="cd00063">
    <property type="entry name" value="FN3"/>
    <property type="match status" value="1"/>
</dbReference>
<evidence type="ECO:0000313" key="8">
    <source>
        <dbReference type="Proteomes" id="UP000270296"/>
    </source>
</evidence>
<feature type="domain" description="Fibronectin type-III" evidence="6">
    <location>
        <begin position="1045"/>
        <end position="1145"/>
    </location>
</feature>
<dbReference type="Pfam" id="PF00041">
    <property type="entry name" value="fn3"/>
    <property type="match status" value="1"/>
</dbReference>
<reference evidence="9" key="1">
    <citation type="submission" date="2016-06" db="UniProtKB">
        <authorList>
            <consortium name="WormBaseParasite"/>
        </authorList>
    </citation>
    <scope>IDENTIFICATION</scope>
</reference>
<dbReference type="Pfam" id="PF07679">
    <property type="entry name" value="I-set"/>
    <property type="match status" value="1"/>
</dbReference>
<feature type="transmembrane region" description="Helical" evidence="4">
    <location>
        <begin position="68"/>
        <end position="91"/>
    </location>
</feature>
<dbReference type="FunFam" id="2.60.40.10:FF:000032">
    <property type="entry name" value="palladin isoform X1"/>
    <property type="match status" value="1"/>
</dbReference>
<dbReference type="Pfam" id="PF13927">
    <property type="entry name" value="Ig_3"/>
    <property type="match status" value="2"/>
</dbReference>
<dbReference type="GO" id="GO:0005886">
    <property type="term" value="C:plasma membrane"/>
    <property type="evidence" value="ECO:0007669"/>
    <property type="project" value="TreeGrafter"/>
</dbReference>
<dbReference type="InterPro" id="IPR003599">
    <property type="entry name" value="Ig_sub"/>
</dbReference>
<dbReference type="InterPro" id="IPR013783">
    <property type="entry name" value="Ig-like_fold"/>
</dbReference>
<dbReference type="SMART" id="SM00409">
    <property type="entry name" value="IG"/>
    <property type="match status" value="5"/>
</dbReference>
<name>A0A183IK42_9BILA</name>
<feature type="transmembrane region" description="Helical" evidence="4">
    <location>
        <begin position="189"/>
        <end position="211"/>
    </location>
</feature>
<dbReference type="SMART" id="SM00060">
    <property type="entry name" value="FN3"/>
    <property type="match status" value="1"/>
</dbReference>
<gene>
    <name evidence="7" type="ORF">SBAD_LOCUS3988</name>
</gene>
<dbReference type="GO" id="GO:0098632">
    <property type="term" value="F:cell-cell adhesion mediator activity"/>
    <property type="evidence" value="ECO:0007669"/>
    <property type="project" value="TreeGrafter"/>
</dbReference>
<keyword evidence="1" id="KW-0677">Repeat</keyword>
<keyword evidence="2" id="KW-1015">Disulfide bond</keyword>
<dbReference type="PROSITE" id="PS50853">
    <property type="entry name" value="FN3"/>
    <property type="match status" value="1"/>
</dbReference>
<dbReference type="InterPro" id="IPR013098">
    <property type="entry name" value="Ig_I-set"/>
</dbReference>
<dbReference type="CDD" id="cd00096">
    <property type="entry name" value="Ig"/>
    <property type="match status" value="2"/>
</dbReference>
<dbReference type="InterPro" id="IPR003598">
    <property type="entry name" value="Ig_sub2"/>
</dbReference>
<dbReference type="GO" id="GO:0007411">
    <property type="term" value="P:axon guidance"/>
    <property type="evidence" value="ECO:0007669"/>
    <property type="project" value="TreeGrafter"/>
</dbReference>
<sequence length="1236" mass="140181">MTIVPLFNIGLTVSHQKNIFLNHQTCKWIEFPVVISRATRLSMVLLMAIILNRRIYTPLTTTANANTVFNTCTVFIWLLSVAMSCFCNYILSGSTLSMVTLWSVRLFMLVLAIGMFLHVYFSSQTKALDLSINTVQASLPERMRLWSNISYVKNILPWAIMHCLWMTLTAVVSFTIFYYNTKMRWPVRIILAVSASLMHALDLFVQPIMLIRASYSLRCKIYKCHPIIRSMFIGCVIPKNSITTVANGVPMGLPHFKGPASRTHSCPSGSVVTARSSAAFLSLPPTIHSREVSDDNGRSVLKVIRSNRKTSETLTGSFQNELGFALQRWVVDGDGGTRQRLINPPMTFVVPSGSAFPETAQTAMGLSLHLDETPSLTDFRQIDLWHQLCGWQNNRGTAGNSMAKTEIDVMYTVCEIDLTNPYDRVYTLYRDITKWHQAPKLVRQPDDQIHFGGENTGWTQFSCRAKGRPAPTYAWFRDSIGKEIDPLQEENVIKIGGELLLTNLSSKDYGTYYCMAQNAYGSIISARSQLIEAFIEPFATSRLDVYAIENMGKAVACQSPSYFPSDVQYAWKRGVPDHFLQESQRIFFGRDGTLYFSHFLRDDEDYYSCNLIMPLMQTGRYGPPFRLRAKRSFETTAFFKPVIPPEMPHIWPQNPTFHGQAILECFAFGRVLMIKSIAYQDVGNYTCESKNSQGKAVKTVALKVYAAPKIFQITPDTYRYVGDRVTFKCEAVGNPPVEYEWFHDGKPVSPLLLTYDEARRISPRGNRLTLSPLRKADSGVYQCIVTNSLGQDTASTQLSVGTVPSNMQDVHQDPVIYAIVGENLKIKCIAFASMLNSCLWRHEDKIITLPEATKIQPNCELYITYLRTHNSGHYSCEASNGYELIKRRFLVKVLDFFNISVYSIRHSVNVREKATLHCRLSEVANLETPVWWTFNDREISSLDQFRNIEMSYRSHQQTLIISNVTISHGGSYRCHTSFRSADVVSNPFILKKQRLHPKAITDSCTPNRVETRSISDSPQNAHCSRLYLGQKNFSHRQRLMTVGEPPMPSHVAVDRESYYLRVYWRMPPAREDTTVTVTVFRLECRNLTNGQWVILSEHIPSSINEVRLSDGMSPYTWYSFRVFAKNDFGWSAASLATAWIRTNPGGPKFPVSRLSTDVAGPGEMNIIWQPISKEFWGSDQLGYLIEWSLANSTEEGHEIQLGLSDHWPVDSCAVQANVPRGCATYQVSYCLKMVPY</sequence>
<feature type="domain" description="Ig-like" evidence="5">
    <location>
        <begin position="912"/>
        <end position="985"/>
    </location>
</feature>
<keyword evidence="3" id="KW-0393">Immunoglobulin domain</keyword>
<evidence type="ECO:0000256" key="4">
    <source>
        <dbReference type="SAM" id="Phobius"/>
    </source>
</evidence>
<feature type="domain" description="Ig-like" evidence="5">
    <location>
        <begin position="439"/>
        <end position="532"/>
    </location>
</feature>
<evidence type="ECO:0000259" key="6">
    <source>
        <dbReference type="PROSITE" id="PS50853"/>
    </source>
</evidence>
<dbReference type="GO" id="GO:0007156">
    <property type="term" value="P:homophilic cell adhesion via plasma membrane adhesion molecules"/>
    <property type="evidence" value="ECO:0007669"/>
    <property type="project" value="TreeGrafter"/>
</dbReference>
<dbReference type="GO" id="GO:0070593">
    <property type="term" value="P:dendrite self-avoidance"/>
    <property type="evidence" value="ECO:0007669"/>
    <property type="project" value="TreeGrafter"/>
</dbReference>
<proteinExistence type="predicted"/>
<dbReference type="InterPro" id="IPR007110">
    <property type="entry name" value="Ig-like_dom"/>
</dbReference>
<dbReference type="SUPFAM" id="SSF48726">
    <property type="entry name" value="Immunoglobulin"/>
    <property type="match status" value="6"/>
</dbReference>
<evidence type="ECO:0000313" key="7">
    <source>
        <dbReference type="EMBL" id="VDP03027.1"/>
    </source>
</evidence>
<feature type="domain" description="Ig-like" evidence="5">
    <location>
        <begin position="804"/>
        <end position="881"/>
    </location>
</feature>
<protein>
    <submittedName>
        <fullName evidence="9">Ig-like domain-containing protein</fullName>
    </submittedName>
</protein>
<dbReference type="WBParaSite" id="SBAD_0000416401-mRNA-1">
    <property type="protein sequence ID" value="SBAD_0000416401-mRNA-1"/>
    <property type="gene ID" value="SBAD_0000416401"/>
</dbReference>
<keyword evidence="4" id="KW-1133">Transmembrane helix</keyword>
<evidence type="ECO:0000259" key="5">
    <source>
        <dbReference type="PROSITE" id="PS50835"/>
    </source>
</evidence>
<dbReference type="PANTHER" id="PTHR10075:SF105">
    <property type="entry name" value="COILED-COIL DOMAIN CONTAINING 141"/>
    <property type="match status" value="1"/>
</dbReference>
<dbReference type="SUPFAM" id="SSF49265">
    <property type="entry name" value="Fibronectin type III"/>
    <property type="match status" value="1"/>
</dbReference>
<feature type="domain" description="Ig-like" evidence="5">
    <location>
        <begin position="537"/>
        <end position="609"/>
    </location>
</feature>
<evidence type="ECO:0000256" key="2">
    <source>
        <dbReference type="ARBA" id="ARBA00023157"/>
    </source>
</evidence>
<feature type="transmembrane region" description="Helical" evidence="4">
    <location>
        <begin position="103"/>
        <end position="121"/>
    </location>
</feature>
<dbReference type="InterPro" id="IPR003961">
    <property type="entry name" value="FN3_dom"/>
</dbReference>
<dbReference type="OrthoDB" id="5982258at2759"/>
<feature type="transmembrane region" description="Helical" evidence="4">
    <location>
        <begin position="155"/>
        <end position="177"/>
    </location>
</feature>
<dbReference type="AlphaFoldDB" id="A0A183IK42"/>
<dbReference type="EMBL" id="UZAM01008059">
    <property type="protein sequence ID" value="VDP03027.1"/>
    <property type="molecule type" value="Genomic_DNA"/>
</dbReference>
<dbReference type="Proteomes" id="UP000270296">
    <property type="component" value="Unassembled WGS sequence"/>
</dbReference>
<dbReference type="SMART" id="SM00408">
    <property type="entry name" value="IGc2"/>
    <property type="match status" value="4"/>
</dbReference>
<keyword evidence="4" id="KW-0472">Membrane</keyword>
<reference evidence="7 8" key="2">
    <citation type="submission" date="2018-11" db="EMBL/GenBank/DDBJ databases">
        <authorList>
            <consortium name="Pathogen Informatics"/>
        </authorList>
    </citation>
    <scope>NUCLEOTIDE SEQUENCE [LARGE SCALE GENOMIC DNA]</scope>
</reference>
<accession>A0A183IK42</accession>
<evidence type="ECO:0000313" key="9">
    <source>
        <dbReference type="WBParaSite" id="SBAD_0000416401-mRNA-1"/>
    </source>
</evidence>
<dbReference type="PROSITE" id="PS50835">
    <property type="entry name" value="IG_LIKE"/>
    <property type="match status" value="5"/>
</dbReference>
<keyword evidence="8" id="KW-1185">Reference proteome</keyword>
<evidence type="ECO:0000256" key="1">
    <source>
        <dbReference type="ARBA" id="ARBA00022737"/>
    </source>
</evidence>
<dbReference type="InterPro" id="IPR036116">
    <property type="entry name" value="FN3_sf"/>
</dbReference>
<keyword evidence="4" id="KW-0812">Transmembrane</keyword>
<dbReference type="PANTHER" id="PTHR10075">
    <property type="entry name" value="BASIGIN RELATED"/>
    <property type="match status" value="1"/>
</dbReference>
<dbReference type="GO" id="GO:0030424">
    <property type="term" value="C:axon"/>
    <property type="evidence" value="ECO:0007669"/>
    <property type="project" value="TreeGrafter"/>
</dbReference>
<organism evidence="9">
    <name type="scientific">Soboliphyme baturini</name>
    <dbReference type="NCBI Taxonomy" id="241478"/>
    <lineage>
        <taxon>Eukaryota</taxon>
        <taxon>Metazoa</taxon>
        <taxon>Ecdysozoa</taxon>
        <taxon>Nematoda</taxon>
        <taxon>Enoplea</taxon>
        <taxon>Dorylaimia</taxon>
        <taxon>Dioctophymatida</taxon>
        <taxon>Dioctophymatoidea</taxon>
        <taxon>Soboliphymatidae</taxon>
        <taxon>Soboliphyme</taxon>
    </lineage>
</organism>
<dbReference type="Gene3D" id="2.60.40.10">
    <property type="entry name" value="Immunoglobulins"/>
    <property type="match status" value="7"/>
</dbReference>
<evidence type="ECO:0000256" key="3">
    <source>
        <dbReference type="ARBA" id="ARBA00023319"/>
    </source>
</evidence>
<dbReference type="InterPro" id="IPR036179">
    <property type="entry name" value="Ig-like_dom_sf"/>
</dbReference>